<dbReference type="InterPro" id="IPR059000">
    <property type="entry name" value="ATPase_P-type_domA"/>
</dbReference>
<dbReference type="Gene3D" id="3.40.50.1000">
    <property type="entry name" value="HAD superfamily/HAD-like"/>
    <property type="match status" value="1"/>
</dbReference>
<comment type="catalytic activity">
    <reaction evidence="16 17">
        <text>Ca(2+)(in) + ATP + H2O = Ca(2+)(out) + ADP + phosphate + H(+)</text>
        <dbReference type="Rhea" id="RHEA:18105"/>
        <dbReference type="ChEBI" id="CHEBI:15377"/>
        <dbReference type="ChEBI" id="CHEBI:15378"/>
        <dbReference type="ChEBI" id="CHEBI:29108"/>
        <dbReference type="ChEBI" id="CHEBI:30616"/>
        <dbReference type="ChEBI" id="CHEBI:43474"/>
        <dbReference type="ChEBI" id="CHEBI:456216"/>
        <dbReference type="EC" id="7.2.2.10"/>
    </reaction>
</comment>
<keyword evidence="9 17" id="KW-0067">ATP-binding</keyword>
<dbReference type="EMBL" id="JAUUTY010000004">
    <property type="protein sequence ID" value="KAK1646194.1"/>
    <property type="molecule type" value="Genomic_DNA"/>
</dbReference>
<feature type="transmembrane region" description="Helical" evidence="17">
    <location>
        <begin position="863"/>
        <end position="883"/>
    </location>
</feature>
<dbReference type="InterPro" id="IPR008250">
    <property type="entry name" value="ATPase_P-typ_transduc_dom_A_sf"/>
</dbReference>
<keyword evidence="6" id="KW-0479">Metal-binding</keyword>
<dbReference type="GO" id="GO:0016887">
    <property type="term" value="F:ATP hydrolysis activity"/>
    <property type="evidence" value="ECO:0007669"/>
    <property type="project" value="InterPro"/>
</dbReference>
<dbReference type="SUPFAM" id="SSF81665">
    <property type="entry name" value="Calcium ATPase, transmembrane domain M"/>
    <property type="match status" value="1"/>
</dbReference>
<dbReference type="SUPFAM" id="SSF81653">
    <property type="entry name" value="Calcium ATPase, transduction domain A"/>
    <property type="match status" value="1"/>
</dbReference>
<feature type="domain" description="Cation-transporting P-type ATPase N-terminal" evidence="20">
    <location>
        <begin position="31"/>
        <end position="94"/>
    </location>
</feature>
<gene>
    <name evidence="21" type="ORF">QYE76_063999</name>
</gene>
<keyword evidence="4 17" id="KW-0109">Calcium transport</keyword>
<evidence type="ECO:0000256" key="3">
    <source>
        <dbReference type="ARBA" id="ARBA00022448"/>
    </source>
</evidence>
<dbReference type="Gene3D" id="3.40.1110.10">
    <property type="entry name" value="Calcium-transporting ATPase, cytoplasmic domain N"/>
    <property type="match status" value="1"/>
</dbReference>
<dbReference type="AlphaFoldDB" id="A0AAD8S6P1"/>
<dbReference type="InterPro" id="IPR001757">
    <property type="entry name" value="P_typ_ATPase"/>
</dbReference>
<dbReference type="GO" id="GO:0046872">
    <property type="term" value="F:metal ion binding"/>
    <property type="evidence" value="ECO:0007669"/>
    <property type="project" value="UniProtKB-KW"/>
</dbReference>
<reference evidence="21" key="1">
    <citation type="submission" date="2023-07" db="EMBL/GenBank/DDBJ databases">
        <title>A chromosome-level genome assembly of Lolium multiflorum.</title>
        <authorList>
            <person name="Chen Y."/>
            <person name="Copetti D."/>
            <person name="Kolliker R."/>
            <person name="Studer B."/>
        </authorList>
    </citation>
    <scope>NUCLEOTIDE SEQUENCE</scope>
    <source>
        <strain evidence="21">02402/16</strain>
        <tissue evidence="21">Leaf</tissue>
    </source>
</reference>
<evidence type="ECO:0000256" key="7">
    <source>
        <dbReference type="ARBA" id="ARBA00022741"/>
    </source>
</evidence>
<evidence type="ECO:0000313" key="21">
    <source>
        <dbReference type="EMBL" id="KAK1646194.1"/>
    </source>
</evidence>
<dbReference type="GO" id="GO:0005516">
    <property type="term" value="F:calmodulin binding"/>
    <property type="evidence" value="ECO:0007669"/>
    <property type="project" value="UniProtKB-KW"/>
</dbReference>
<dbReference type="Pfam" id="PF00122">
    <property type="entry name" value="E1-E2_ATPase"/>
    <property type="match status" value="1"/>
</dbReference>
<dbReference type="SUPFAM" id="SSF81660">
    <property type="entry name" value="Metal cation-transporting ATPase, ATP-binding domain N"/>
    <property type="match status" value="1"/>
</dbReference>
<evidence type="ECO:0000256" key="4">
    <source>
        <dbReference type="ARBA" id="ARBA00022568"/>
    </source>
</evidence>
<comment type="function">
    <text evidence="17">Catalyzes the hydrolysis of ATP coupled with the transport of calcium.</text>
</comment>
<dbReference type="InterPro" id="IPR023299">
    <property type="entry name" value="ATPase_P-typ_cyto_dom_N"/>
</dbReference>
<comment type="caution">
    <text evidence="17">Lacks conserved residue(s) required for the propagation of feature annotation.</text>
</comment>
<keyword evidence="22" id="KW-1185">Reference proteome</keyword>
<feature type="domain" description="Cation-transporting P-type ATPase C-terminal" evidence="19">
    <location>
        <begin position="717"/>
        <end position="886"/>
    </location>
</feature>
<dbReference type="FunFam" id="1.20.1110.10:FF:000039">
    <property type="entry name" value="Calcium-transporting ATPase"/>
    <property type="match status" value="1"/>
</dbReference>
<evidence type="ECO:0000259" key="20">
    <source>
        <dbReference type="Pfam" id="PF00690"/>
    </source>
</evidence>
<evidence type="ECO:0000256" key="2">
    <source>
        <dbReference type="ARBA" id="ARBA00006124"/>
    </source>
</evidence>
<evidence type="ECO:0000259" key="18">
    <source>
        <dbReference type="Pfam" id="PF00122"/>
    </source>
</evidence>
<comment type="similarity">
    <text evidence="2 17">Belongs to the cation transport ATPase (P-type) (TC 3.A.3) family. Type IIB subfamily.</text>
</comment>
<dbReference type="GO" id="GO:0005388">
    <property type="term" value="F:P-type calcium transporter activity"/>
    <property type="evidence" value="ECO:0007669"/>
    <property type="project" value="UniProtKB-EC"/>
</dbReference>
<dbReference type="InterPro" id="IPR036412">
    <property type="entry name" value="HAD-like_sf"/>
</dbReference>
<dbReference type="PANTHER" id="PTHR24093:SF434">
    <property type="entry name" value="CALCIUM-TRANSPORTING ATPASE 13, PLASMA MEMBRANE-TYPE-RELATED"/>
    <property type="match status" value="1"/>
</dbReference>
<name>A0AAD8S6P1_LOLMU</name>
<dbReference type="GO" id="GO:0005524">
    <property type="term" value="F:ATP binding"/>
    <property type="evidence" value="ECO:0007669"/>
    <property type="project" value="UniProtKB-KW"/>
</dbReference>
<dbReference type="InterPro" id="IPR023298">
    <property type="entry name" value="ATPase_P-typ_TM_dom_sf"/>
</dbReference>
<evidence type="ECO:0000256" key="1">
    <source>
        <dbReference type="ARBA" id="ARBA00004141"/>
    </source>
</evidence>
<evidence type="ECO:0000256" key="9">
    <source>
        <dbReference type="ARBA" id="ARBA00022840"/>
    </source>
</evidence>
<keyword evidence="13 17" id="KW-1133">Transmembrane helix</keyword>
<evidence type="ECO:0000256" key="13">
    <source>
        <dbReference type="ARBA" id="ARBA00022989"/>
    </source>
</evidence>
<feature type="transmembrane region" description="Helical" evidence="17">
    <location>
        <begin position="767"/>
        <end position="789"/>
    </location>
</feature>
<proteinExistence type="inferred from homology"/>
<dbReference type="InterPro" id="IPR004014">
    <property type="entry name" value="ATPase_P-typ_cation-transptr_N"/>
</dbReference>
<dbReference type="InterPro" id="IPR006408">
    <property type="entry name" value="P-type_ATPase_IIB"/>
</dbReference>
<dbReference type="InterPro" id="IPR018303">
    <property type="entry name" value="ATPase_P-typ_P_site"/>
</dbReference>
<evidence type="ECO:0000256" key="6">
    <source>
        <dbReference type="ARBA" id="ARBA00022723"/>
    </source>
</evidence>
<comment type="subcellular location">
    <subcellularLocation>
        <location evidence="1 17">Membrane</location>
        <topology evidence="1 17">Multi-pass membrane protein</topology>
    </subcellularLocation>
</comment>
<organism evidence="21 22">
    <name type="scientific">Lolium multiflorum</name>
    <name type="common">Italian ryegrass</name>
    <name type="synonym">Lolium perenne subsp. multiflorum</name>
    <dbReference type="NCBI Taxonomy" id="4521"/>
    <lineage>
        <taxon>Eukaryota</taxon>
        <taxon>Viridiplantae</taxon>
        <taxon>Streptophyta</taxon>
        <taxon>Embryophyta</taxon>
        <taxon>Tracheophyta</taxon>
        <taxon>Spermatophyta</taxon>
        <taxon>Magnoliopsida</taxon>
        <taxon>Liliopsida</taxon>
        <taxon>Poales</taxon>
        <taxon>Poaceae</taxon>
        <taxon>BOP clade</taxon>
        <taxon>Pooideae</taxon>
        <taxon>Poodae</taxon>
        <taxon>Poeae</taxon>
        <taxon>Poeae Chloroplast Group 2 (Poeae type)</taxon>
        <taxon>Loliodinae</taxon>
        <taxon>Loliinae</taxon>
        <taxon>Lolium</taxon>
    </lineage>
</organism>
<protein>
    <recommendedName>
        <fullName evidence="17">Calcium-transporting ATPase</fullName>
        <ecNumber evidence="17">7.2.2.10</ecNumber>
    </recommendedName>
</protein>
<feature type="transmembrane region" description="Helical" evidence="17">
    <location>
        <begin position="78"/>
        <end position="99"/>
    </location>
</feature>
<feature type="transmembrane region" description="Helical" evidence="17">
    <location>
        <begin position="720"/>
        <end position="739"/>
    </location>
</feature>
<feature type="transmembrane region" description="Helical" evidence="17">
    <location>
        <begin position="834"/>
        <end position="857"/>
    </location>
</feature>
<feature type="transmembrane region" description="Helical" evidence="17">
    <location>
        <begin position="687"/>
        <end position="708"/>
    </location>
</feature>
<comment type="caution">
    <text evidence="21">The sequence shown here is derived from an EMBL/GenBank/DDBJ whole genome shotgun (WGS) entry which is preliminary data.</text>
</comment>
<feature type="transmembrane region" description="Helical" evidence="17">
    <location>
        <begin position="262"/>
        <end position="281"/>
    </location>
</feature>
<accession>A0AAD8S6P1</accession>
<evidence type="ECO:0000256" key="16">
    <source>
        <dbReference type="ARBA" id="ARBA00048694"/>
    </source>
</evidence>
<dbReference type="SUPFAM" id="SSF56784">
    <property type="entry name" value="HAD-like"/>
    <property type="match status" value="1"/>
</dbReference>
<dbReference type="GO" id="GO:0005886">
    <property type="term" value="C:plasma membrane"/>
    <property type="evidence" value="ECO:0007669"/>
    <property type="project" value="TreeGrafter"/>
</dbReference>
<evidence type="ECO:0000256" key="12">
    <source>
        <dbReference type="ARBA" id="ARBA00022967"/>
    </source>
</evidence>
<dbReference type="InterPro" id="IPR023214">
    <property type="entry name" value="HAD_sf"/>
</dbReference>
<evidence type="ECO:0000256" key="11">
    <source>
        <dbReference type="ARBA" id="ARBA00022860"/>
    </source>
</evidence>
<keyword evidence="10" id="KW-0460">Magnesium</keyword>
<keyword evidence="14 17" id="KW-0406">Ion transport</keyword>
<dbReference type="EC" id="7.2.2.10" evidence="17"/>
<evidence type="ECO:0000256" key="15">
    <source>
        <dbReference type="ARBA" id="ARBA00023136"/>
    </source>
</evidence>
<feature type="domain" description="P-type ATPase A" evidence="18">
    <location>
        <begin position="146"/>
        <end position="243"/>
    </location>
</feature>
<dbReference type="Proteomes" id="UP001231189">
    <property type="component" value="Unassembled WGS sequence"/>
</dbReference>
<keyword evidence="12" id="KW-1278">Translocase</keyword>
<keyword evidence="7 17" id="KW-0547">Nucleotide-binding</keyword>
<keyword evidence="8 17" id="KW-0106">Calcium</keyword>
<evidence type="ECO:0000313" key="22">
    <source>
        <dbReference type="Proteomes" id="UP001231189"/>
    </source>
</evidence>
<dbReference type="Pfam" id="PF13246">
    <property type="entry name" value="Cation_ATPase"/>
    <property type="match status" value="1"/>
</dbReference>
<evidence type="ECO:0000256" key="8">
    <source>
        <dbReference type="ARBA" id="ARBA00022837"/>
    </source>
</evidence>
<dbReference type="NCBIfam" id="TIGR01517">
    <property type="entry name" value="ATPase-IIB_Ca"/>
    <property type="match status" value="1"/>
</dbReference>
<sequence length="890" mass="94936">MATSPAHETLISNLVKEKGKDCFRRLGAGAGIAAKLSSDAQRGIRGDDADVRRRKEAFGDNAYPKPKRKTFLGHSLDALSDIFLVALLVCAAVSTGFGIKEHGLKDGWYDGVGIFLAVFLVSSVSAAGSYSQAKQADKIARESANVAVNVVRAGRRHDVSMFDVVVGDVVILKIGDAVPADGVFLEGYGLQVDESGMTGDPTGIDVDAENNPFLAAGAKVVHGHGRMLVTAVGTDTMLGELMNTGENAADDPVPLQERLERLTTTIGNIGVAVALVAFTLLAARHFTGSDTGKTPPLLEKGVPLAVTLMVTFSMRRVVKENAMVHRLSALETMGSVTAICADKTGTLTLNQMEVTDFWVGTHRPGAATAISGGIVTLLRQGAGLNTTGSVYWPDNVSPPEISGSPTEKALLSWAVTDLGMDATTFKNSDKVVHLEVFDSARREHSRAKTMDNTTGALVVHYKGAAEVVLPSCSLYVDMHGALRELGVEHLKKLDKVINYMAVSGLHCMALAYKPVDDEGVGLTLLGLLGLKDRRRPDIKFAVEACRKAGIGVKMVTTDNPLMARAIAMECGILSSNDPDGIVIAGHEFRAMSTVRQLEMVDKIRVVASSRPLDKLLLVKRLKQKGHVVAVTTGAGANDAPALKEADVVLTMSIKGTDLAAKDTIILNDKFHTVVTAMRLGRCVYSNFQNFIQFNLTINAAALVVNLVSTATTGNTSLTTVHLLWANLVIGTMSALALAVDKPADAVMERPPIARTAPLISNAMWRNLAAQVAFQIAVLLALEYLGRAVFGTDEKANGTMIFNVFVLCQVFNEFNVRDMERKNVLAGVLGKNKMFLVVVAATLVLQVLTVEALTKFAGTERLSLGQWGVCVAIAAVSWPVGWAVKFIPMKA</sequence>
<dbReference type="Pfam" id="PF00689">
    <property type="entry name" value="Cation_ATPase_C"/>
    <property type="match status" value="1"/>
</dbReference>
<dbReference type="Pfam" id="PF00690">
    <property type="entry name" value="Cation_ATPase_N"/>
    <property type="match status" value="1"/>
</dbReference>
<keyword evidence="11" id="KW-0112">Calmodulin-binding</keyword>
<dbReference type="PANTHER" id="PTHR24093">
    <property type="entry name" value="CATION TRANSPORTING ATPASE"/>
    <property type="match status" value="1"/>
</dbReference>
<evidence type="ECO:0000259" key="19">
    <source>
        <dbReference type="Pfam" id="PF00689"/>
    </source>
</evidence>
<evidence type="ECO:0000256" key="10">
    <source>
        <dbReference type="ARBA" id="ARBA00022842"/>
    </source>
</evidence>
<evidence type="ECO:0000256" key="17">
    <source>
        <dbReference type="RuleBase" id="RU361146"/>
    </source>
</evidence>
<feature type="transmembrane region" description="Helical" evidence="17">
    <location>
        <begin position="111"/>
        <end position="131"/>
    </location>
</feature>
<dbReference type="Gene3D" id="2.70.150.10">
    <property type="entry name" value="Calcium-transporting ATPase, cytoplasmic transduction domain A"/>
    <property type="match status" value="1"/>
</dbReference>
<dbReference type="PROSITE" id="PS00154">
    <property type="entry name" value="ATPASE_E1_E2"/>
    <property type="match status" value="1"/>
</dbReference>
<dbReference type="PRINTS" id="PR00121">
    <property type="entry name" value="NAKATPASE"/>
</dbReference>
<dbReference type="InterPro" id="IPR006068">
    <property type="entry name" value="ATPase_P-typ_cation-transptr_C"/>
</dbReference>
<evidence type="ECO:0000256" key="5">
    <source>
        <dbReference type="ARBA" id="ARBA00022692"/>
    </source>
</evidence>
<dbReference type="PRINTS" id="PR00119">
    <property type="entry name" value="CATATPASE"/>
</dbReference>
<keyword evidence="15 17" id="KW-0472">Membrane</keyword>
<dbReference type="NCBIfam" id="TIGR01494">
    <property type="entry name" value="ATPase_P-type"/>
    <property type="match status" value="2"/>
</dbReference>
<dbReference type="Gene3D" id="1.20.1110.10">
    <property type="entry name" value="Calcium-transporting ATPase, transmembrane domain"/>
    <property type="match status" value="1"/>
</dbReference>
<keyword evidence="3 17" id="KW-0813">Transport</keyword>
<evidence type="ECO:0000256" key="14">
    <source>
        <dbReference type="ARBA" id="ARBA00023065"/>
    </source>
</evidence>
<keyword evidence="5 17" id="KW-0812">Transmembrane</keyword>